<evidence type="ECO:0000256" key="2">
    <source>
        <dbReference type="ARBA" id="ARBA00009772"/>
    </source>
</evidence>
<evidence type="ECO:0000256" key="4">
    <source>
        <dbReference type="ARBA" id="ARBA00022692"/>
    </source>
</evidence>
<keyword evidence="5 7" id="KW-1133">Transmembrane helix</keyword>
<keyword evidence="3" id="KW-1003">Cell membrane</keyword>
<evidence type="ECO:0000313" key="8">
    <source>
        <dbReference type="EMBL" id="MFC3181836.1"/>
    </source>
</evidence>
<feature type="transmembrane region" description="Helical" evidence="7">
    <location>
        <begin position="79"/>
        <end position="105"/>
    </location>
</feature>
<dbReference type="EMBL" id="JBHRTO010000001">
    <property type="protein sequence ID" value="MFC3181836.1"/>
    <property type="molecule type" value="Genomic_DNA"/>
</dbReference>
<dbReference type="PRINTS" id="PR00953">
    <property type="entry name" value="TYPE3IMRPROT"/>
</dbReference>
<comment type="subcellular location">
    <subcellularLocation>
        <location evidence="1">Cell membrane</location>
        <topology evidence="1">Multi-pass membrane protein</topology>
    </subcellularLocation>
</comment>
<dbReference type="InterPro" id="IPR002010">
    <property type="entry name" value="T3SS_IM_R"/>
</dbReference>
<feature type="transmembrane region" description="Helical" evidence="7">
    <location>
        <begin position="218"/>
        <end position="243"/>
    </location>
</feature>
<evidence type="ECO:0000256" key="5">
    <source>
        <dbReference type="ARBA" id="ARBA00022989"/>
    </source>
</evidence>
<reference evidence="9" key="1">
    <citation type="journal article" date="2019" name="Int. J. Syst. Evol. Microbiol.">
        <title>The Global Catalogue of Microorganisms (GCM) 10K type strain sequencing project: providing services to taxonomists for standard genome sequencing and annotation.</title>
        <authorList>
            <consortium name="The Broad Institute Genomics Platform"/>
            <consortium name="The Broad Institute Genome Sequencing Center for Infectious Disease"/>
            <person name="Wu L."/>
            <person name="Ma J."/>
        </authorList>
    </citation>
    <scope>NUCLEOTIDE SEQUENCE [LARGE SCALE GENOMIC DNA]</scope>
    <source>
        <strain evidence="9">KCTC 52039</strain>
    </source>
</reference>
<sequence length="258" mass="26795">MTDLITQLNALTGLGAAMLWQCLLVFMRVGSAMSVLPAFGDQAVPQRVRLVLALAFTAVVAPALHTMPDPNQAGILPLLIEVIIGLMLGIGLRLFVFALQIAGAMAAQATSLSQMFGDAGPEPQPAIGNLLVMAGLAVAVATGLHIRAAELLIMSYDLLPPGQLPGAEDAAHWGLSQVSHMFSLAFCLAAPFTIAALLYNVALGFINRAMPALMVSMIGAPALTAGGLVLMMLALPLALALWVQTLHGFLAAPFQALP</sequence>
<keyword evidence="9" id="KW-1185">Reference proteome</keyword>
<keyword evidence="8" id="KW-0969">Cilium</keyword>
<proteinExistence type="inferred from homology"/>
<keyword evidence="6 7" id="KW-0472">Membrane</keyword>
<feature type="transmembrane region" description="Helical" evidence="7">
    <location>
        <begin position="182"/>
        <end position="206"/>
    </location>
</feature>
<dbReference type="Pfam" id="PF01311">
    <property type="entry name" value="Bac_export_1"/>
    <property type="match status" value="1"/>
</dbReference>
<evidence type="ECO:0000256" key="7">
    <source>
        <dbReference type="SAM" id="Phobius"/>
    </source>
</evidence>
<evidence type="ECO:0000313" key="9">
    <source>
        <dbReference type="Proteomes" id="UP001595547"/>
    </source>
</evidence>
<evidence type="ECO:0000256" key="6">
    <source>
        <dbReference type="ARBA" id="ARBA00023136"/>
    </source>
</evidence>
<comment type="caution">
    <text evidence="8">The sequence shown here is derived from an EMBL/GenBank/DDBJ whole genome shotgun (WGS) entry which is preliminary data.</text>
</comment>
<dbReference type="PANTHER" id="PTHR30065">
    <property type="entry name" value="FLAGELLAR BIOSYNTHETIC PROTEIN FLIR"/>
    <property type="match status" value="1"/>
</dbReference>
<name>A0ABV7IZ69_9RHOB</name>
<evidence type="ECO:0000256" key="3">
    <source>
        <dbReference type="ARBA" id="ARBA00022475"/>
    </source>
</evidence>
<feature type="transmembrane region" description="Helical" evidence="7">
    <location>
        <begin position="48"/>
        <end position="67"/>
    </location>
</feature>
<feature type="transmembrane region" description="Helical" evidence="7">
    <location>
        <begin position="126"/>
        <end position="146"/>
    </location>
</feature>
<protein>
    <submittedName>
        <fullName evidence="8">Flagellar biosynthetic protein FliR</fullName>
    </submittedName>
</protein>
<keyword evidence="8" id="KW-0282">Flagellum</keyword>
<organism evidence="8 9">
    <name type="scientific">Cypionkella sinensis</name>
    <dbReference type="NCBI Taxonomy" id="1756043"/>
    <lineage>
        <taxon>Bacteria</taxon>
        <taxon>Pseudomonadati</taxon>
        <taxon>Pseudomonadota</taxon>
        <taxon>Alphaproteobacteria</taxon>
        <taxon>Rhodobacterales</taxon>
        <taxon>Paracoccaceae</taxon>
        <taxon>Cypionkella</taxon>
    </lineage>
</organism>
<keyword evidence="4 7" id="KW-0812">Transmembrane</keyword>
<dbReference type="PANTHER" id="PTHR30065:SF1">
    <property type="entry name" value="SURFACE PRESENTATION OF ANTIGENS PROTEIN SPAR"/>
    <property type="match status" value="1"/>
</dbReference>
<comment type="similarity">
    <text evidence="2">Belongs to the FliR/MopE/SpaR family.</text>
</comment>
<gene>
    <name evidence="8" type="ORF">ACFOGH_12600</name>
</gene>
<accession>A0ABV7IZ69</accession>
<keyword evidence="8" id="KW-0966">Cell projection</keyword>
<evidence type="ECO:0000256" key="1">
    <source>
        <dbReference type="ARBA" id="ARBA00004651"/>
    </source>
</evidence>
<feature type="transmembrane region" description="Helical" evidence="7">
    <location>
        <begin position="6"/>
        <end position="27"/>
    </location>
</feature>
<dbReference type="RefSeq" id="WP_380073420.1">
    <property type="nucleotide sequence ID" value="NZ_JBHRTO010000001.1"/>
</dbReference>
<dbReference type="Proteomes" id="UP001595547">
    <property type="component" value="Unassembled WGS sequence"/>
</dbReference>